<proteinExistence type="predicted"/>
<protein>
    <recommendedName>
        <fullName evidence="2">Secretion system C-terminal sorting domain-containing protein</fullName>
    </recommendedName>
</protein>
<sequence length="740" mass="85168">MKFFITFVPVSFSESLICVFYPETIVSMHIVKACFLFVIFSLISPHLYPVGINPRYASLMANGPAIKVTVNPDKNEPFELIVSSNISLSADSMATYPSDFNPKDTKAWIVVRNLTNNKSDTCYISVVPWVANLSELKIKKIIDERYAILGKTEDTLLFVYKNKLYKTGEDLNSRNYLSDFVLKSTDYYWGYLRTPAGSFIRNDKDIFYSVDERNWMLDYTTKGRGIRNSFSYTYDSISQTTHIFAHDYTVTGQDTFPHSVYRKTISPINKTQWEKVFTFYSKDQWAVDKSLFPACRHIHSLVTDPYTGHIWIGTGDLNQHSHIYYSDDNGNTWKHVGMGSQEWRVLSIWFTRGFVYWSMDTAAPPQKLFRISRNIYNKNGYWPDMSPIVSGGELKPNVRYMIGSFTEDNYYSKLGYKVGDIVFGNSSVIVNDGNSFFSLNDPVNDYREIVASLPNNALWNCVDVYDQRGDVVTIIPSNAEGQAIDNRPRIFGVKERADGSVDVQELLSTNRGKGVSSQFYPYEQDAMGNMYFQTYNMNFYFSQGLIQTQLIWNDFVDFKSGFLDAEEMEDVNTLLLSLKDCDADSVVWQVSKEKKIKWSNLTNADVKSKILKVYRDSANNYLYRALTFQKDKAPSASNYVRVEKEKRRTDNKNLRRDPLSFGISLINNENEKCIVIKCHDSIPEKVNIILYDLSGRAVYSNTHNFTLNNTFEAMLNNFQQGVYLLRIHGFKDYLTSKVVL</sequence>
<gene>
    <name evidence="1" type="ORF">SDC9_50036</name>
</gene>
<reference evidence="1" key="1">
    <citation type="submission" date="2019-08" db="EMBL/GenBank/DDBJ databases">
        <authorList>
            <person name="Kucharzyk K."/>
            <person name="Murdoch R.W."/>
            <person name="Higgins S."/>
            <person name="Loffler F."/>
        </authorList>
    </citation>
    <scope>NUCLEOTIDE SEQUENCE</scope>
</reference>
<dbReference type="AlphaFoldDB" id="A0A644WJJ2"/>
<organism evidence="1">
    <name type="scientific">bioreactor metagenome</name>
    <dbReference type="NCBI Taxonomy" id="1076179"/>
    <lineage>
        <taxon>unclassified sequences</taxon>
        <taxon>metagenomes</taxon>
        <taxon>ecological metagenomes</taxon>
    </lineage>
</organism>
<comment type="caution">
    <text evidence="1">The sequence shown here is derived from an EMBL/GenBank/DDBJ whole genome shotgun (WGS) entry which is preliminary data.</text>
</comment>
<accession>A0A644WJJ2</accession>
<evidence type="ECO:0008006" key="2">
    <source>
        <dbReference type="Google" id="ProtNLM"/>
    </source>
</evidence>
<dbReference type="InterPro" id="IPR026444">
    <property type="entry name" value="Secre_tail"/>
</dbReference>
<dbReference type="NCBIfam" id="TIGR04183">
    <property type="entry name" value="Por_Secre_tail"/>
    <property type="match status" value="1"/>
</dbReference>
<name>A0A644WJJ2_9ZZZZ</name>
<evidence type="ECO:0000313" key="1">
    <source>
        <dbReference type="EMBL" id="MPM03769.1"/>
    </source>
</evidence>
<dbReference type="EMBL" id="VSSQ01000980">
    <property type="protein sequence ID" value="MPM03769.1"/>
    <property type="molecule type" value="Genomic_DNA"/>
</dbReference>